<protein>
    <submittedName>
        <fullName evidence="1">CGG triplet repeat-binding protein 1</fullName>
    </submittedName>
</protein>
<reference evidence="1" key="1">
    <citation type="submission" date="2021-07" db="EMBL/GenBank/DDBJ databases">
        <authorList>
            <person name="Catto M.A."/>
            <person name="Jacobson A."/>
            <person name="Kennedy G."/>
            <person name="Labadie P."/>
            <person name="Hunt B.G."/>
            <person name="Srinivasan R."/>
        </authorList>
    </citation>
    <scope>NUCLEOTIDE SEQUENCE</scope>
    <source>
        <strain evidence="1">PL_HMW_Pooled</strain>
        <tissue evidence="1">Head</tissue>
    </source>
</reference>
<dbReference type="SUPFAM" id="SSF53098">
    <property type="entry name" value="Ribonuclease H-like"/>
    <property type="match status" value="1"/>
</dbReference>
<dbReference type="GO" id="GO:0006357">
    <property type="term" value="P:regulation of transcription by RNA polymerase II"/>
    <property type="evidence" value="ECO:0007669"/>
    <property type="project" value="InterPro"/>
</dbReference>
<evidence type="ECO:0000313" key="1">
    <source>
        <dbReference type="EMBL" id="KAK3920836.1"/>
    </source>
</evidence>
<gene>
    <name evidence="1" type="ORF">KUF71_010073</name>
</gene>
<keyword evidence="2" id="KW-1185">Reference proteome</keyword>
<dbReference type="InterPro" id="IPR012337">
    <property type="entry name" value="RNaseH-like_sf"/>
</dbReference>
<proteinExistence type="predicted"/>
<feature type="non-terminal residue" evidence="1">
    <location>
        <position position="1"/>
    </location>
</feature>
<dbReference type="GO" id="GO:0005634">
    <property type="term" value="C:nucleus"/>
    <property type="evidence" value="ECO:0007669"/>
    <property type="project" value="InterPro"/>
</dbReference>
<dbReference type="EMBL" id="JAHWGI010001023">
    <property type="protein sequence ID" value="KAK3920836.1"/>
    <property type="molecule type" value="Genomic_DNA"/>
</dbReference>
<dbReference type="AlphaFoldDB" id="A0AAE1HHM5"/>
<reference evidence="1" key="2">
    <citation type="journal article" date="2023" name="BMC Genomics">
        <title>Pest status, molecular evolution, and epigenetic factors derived from the genome assembly of Frankliniella fusca, a thysanopteran phytovirus vector.</title>
        <authorList>
            <person name="Catto M.A."/>
            <person name="Labadie P.E."/>
            <person name="Jacobson A.L."/>
            <person name="Kennedy G.G."/>
            <person name="Srinivasan R."/>
            <person name="Hunt B.G."/>
        </authorList>
    </citation>
    <scope>NUCLEOTIDE SEQUENCE</scope>
    <source>
        <strain evidence="1">PL_HMW_Pooled</strain>
    </source>
</reference>
<dbReference type="PANTHER" id="PTHR32344">
    <property type="entry name" value="U1-TYPE DOMAIN-CONTAINING PROTEIN"/>
    <property type="match status" value="1"/>
</dbReference>
<dbReference type="GO" id="GO:0003690">
    <property type="term" value="F:double-stranded DNA binding"/>
    <property type="evidence" value="ECO:0007669"/>
    <property type="project" value="InterPro"/>
</dbReference>
<dbReference type="Proteomes" id="UP001219518">
    <property type="component" value="Unassembled WGS sequence"/>
</dbReference>
<comment type="caution">
    <text evidence="1">The sequence shown here is derived from an EMBL/GenBank/DDBJ whole genome shotgun (WGS) entry which is preliminary data.</text>
</comment>
<evidence type="ECO:0000313" key="2">
    <source>
        <dbReference type="Proteomes" id="UP001219518"/>
    </source>
</evidence>
<dbReference type="InterPro" id="IPR033375">
    <property type="entry name" value="Cggbp1"/>
</dbReference>
<dbReference type="PANTHER" id="PTHR32344:SF1">
    <property type="entry name" value="U1-TYPE DOMAIN-CONTAINING PROTEIN"/>
    <property type="match status" value="1"/>
</dbReference>
<sequence>MPPKAVTVKERIKEYKDDGGLYEELDGLMYCKFCAKKVDYTRKDSVSKHVKGESHLQKRDEYYSNPNKRVRQQTIQDSLDGAKRMKEEKHQFILDTVEAFISANIPVSKLDDPAIRQWLFKYVKRSVLRENYIPEIAQIHMDKIKESLKGKDITLFSDETTDKGGRCVYNVLFQTLDPAPTQDLYLASSTVLDSENASNCAKAVLETLAKYEKNIEEVAAFNADSARYMTKCFKTLNGLHEELLHIQCLPHKLHHVGNTFQKSLPELNLAVKHTKRIFLNARKRKNNYMMFLQDRYPDEKHKWRAFPSPIRTRWNSWKESVNYIEEYFDDIIQFVQKENDDDNHNFEEEETEKLKQAASNLSSKDKEKIKVFAEFVKVKGLGVETVIKQLQSQKVPTGHVIYQKLDIVERKMAGILSKNVGWFEDLPFLSSLGARKNDYIKVLQSAAGSFREALVKY</sequence>
<accession>A0AAE1HHM5</accession>
<organism evidence="1 2">
    <name type="scientific">Frankliniella fusca</name>
    <dbReference type="NCBI Taxonomy" id="407009"/>
    <lineage>
        <taxon>Eukaryota</taxon>
        <taxon>Metazoa</taxon>
        <taxon>Ecdysozoa</taxon>
        <taxon>Arthropoda</taxon>
        <taxon>Hexapoda</taxon>
        <taxon>Insecta</taxon>
        <taxon>Pterygota</taxon>
        <taxon>Neoptera</taxon>
        <taxon>Paraneoptera</taxon>
        <taxon>Thysanoptera</taxon>
        <taxon>Terebrantia</taxon>
        <taxon>Thripoidea</taxon>
        <taxon>Thripidae</taxon>
        <taxon>Frankliniella</taxon>
    </lineage>
</organism>
<name>A0AAE1HHM5_9NEOP</name>